<feature type="region of interest" description="Disordered" evidence="1">
    <location>
        <begin position="1"/>
        <end position="20"/>
    </location>
</feature>
<organism evidence="2 3">
    <name type="scientific">Anabaena catenula FACHB-362</name>
    <dbReference type="NCBI Taxonomy" id="2692877"/>
    <lineage>
        <taxon>Bacteria</taxon>
        <taxon>Bacillati</taxon>
        <taxon>Cyanobacteriota</taxon>
        <taxon>Cyanophyceae</taxon>
        <taxon>Nostocales</taxon>
        <taxon>Nostocaceae</taxon>
        <taxon>Anabaena</taxon>
    </lineage>
</organism>
<comment type="caution">
    <text evidence="2">The sequence shown here is derived from an EMBL/GenBank/DDBJ whole genome shotgun (WGS) entry which is preliminary data.</text>
</comment>
<evidence type="ECO:0000256" key="1">
    <source>
        <dbReference type="SAM" id="MobiDB-lite"/>
    </source>
</evidence>
<name>A0ABR8J3D4_9NOST</name>
<evidence type="ECO:0000313" key="2">
    <source>
        <dbReference type="EMBL" id="MBD2692115.1"/>
    </source>
</evidence>
<dbReference type="Proteomes" id="UP000660381">
    <property type="component" value="Unassembled WGS sequence"/>
</dbReference>
<protein>
    <submittedName>
        <fullName evidence="2">Uncharacterized protein</fullName>
    </submittedName>
</protein>
<accession>A0ABR8J3D4</accession>
<proteinExistence type="predicted"/>
<dbReference type="EMBL" id="JACJTQ010000012">
    <property type="protein sequence ID" value="MBD2692115.1"/>
    <property type="molecule type" value="Genomic_DNA"/>
</dbReference>
<keyword evidence="3" id="KW-1185">Reference proteome</keyword>
<reference evidence="2 3" key="1">
    <citation type="journal article" date="2020" name="ISME J.">
        <title>Comparative genomics reveals insights into cyanobacterial evolution and habitat adaptation.</title>
        <authorList>
            <person name="Chen M.Y."/>
            <person name="Teng W.K."/>
            <person name="Zhao L."/>
            <person name="Hu C.X."/>
            <person name="Zhou Y.K."/>
            <person name="Han B.P."/>
            <person name="Song L.R."/>
            <person name="Shu W.S."/>
        </authorList>
    </citation>
    <scope>NUCLEOTIDE SEQUENCE [LARGE SCALE GENOMIC DNA]</scope>
    <source>
        <strain evidence="2 3">FACHB-362</strain>
    </source>
</reference>
<sequence>MALRIKRSPTLGSRRGEVHPASNVQLKLTNERLRPCAFDSLLLLHLHQARSDQ</sequence>
<gene>
    <name evidence="2" type="ORF">H6G68_10155</name>
</gene>
<evidence type="ECO:0000313" key="3">
    <source>
        <dbReference type="Proteomes" id="UP000660381"/>
    </source>
</evidence>